<dbReference type="EMBL" id="KJ776835">
    <property type="protein sequence ID" value="AIA21154.1"/>
    <property type="molecule type" value="Genomic_DNA"/>
</dbReference>
<dbReference type="Pfam" id="PF01281">
    <property type="entry name" value="Ribosomal_L9_N"/>
    <property type="match status" value="1"/>
</dbReference>
<geneLocation type="plastid" evidence="8"/>
<evidence type="ECO:0000259" key="7">
    <source>
        <dbReference type="PROSITE" id="PS00651"/>
    </source>
</evidence>
<evidence type="ECO:0000256" key="6">
    <source>
        <dbReference type="ARBA" id="ARBA00035427"/>
    </source>
</evidence>
<name>A0A023I8I6_PYRPE</name>
<dbReference type="GO" id="GO:1990904">
    <property type="term" value="C:ribonucleoprotein complex"/>
    <property type="evidence" value="ECO:0007669"/>
    <property type="project" value="UniProtKB-KW"/>
</dbReference>
<dbReference type="InterPro" id="IPR000244">
    <property type="entry name" value="Ribosomal_bL9"/>
</dbReference>
<dbReference type="PROSITE" id="PS00651">
    <property type="entry name" value="RIBOSOMAL_L9"/>
    <property type="match status" value="1"/>
</dbReference>
<evidence type="ECO:0000256" key="2">
    <source>
        <dbReference type="ARBA" id="ARBA00022730"/>
    </source>
</evidence>
<dbReference type="InterPro" id="IPR036791">
    <property type="entry name" value="Ribosomal_bL9_C_sf"/>
</dbReference>
<keyword evidence="8" id="KW-0934">Plastid</keyword>
<evidence type="ECO:0000313" key="9">
    <source>
        <dbReference type="EMBL" id="AHB35320.1"/>
    </source>
</evidence>
<dbReference type="EMBL" id="KJ776833">
    <property type="protein sequence ID" value="AIA20736.1"/>
    <property type="molecule type" value="Genomic_DNA"/>
</dbReference>
<dbReference type="InterPro" id="IPR036935">
    <property type="entry name" value="Ribosomal_bL9_N_sf"/>
</dbReference>
<evidence type="ECO:0000256" key="4">
    <source>
        <dbReference type="ARBA" id="ARBA00022980"/>
    </source>
</evidence>
<dbReference type="EMBL" id="KJ776832">
    <property type="protein sequence ID" value="AIA20527.1"/>
    <property type="molecule type" value="Genomic_DNA"/>
</dbReference>
<dbReference type="PANTHER" id="PTHR21368">
    <property type="entry name" value="50S RIBOSOMAL PROTEIN L9"/>
    <property type="match status" value="1"/>
</dbReference>
<dbReference type="EMBL" id="KF515973">
    <property type="protein sequence ID" value="AHB35320.1"/>
    <property type="molecule type" value="Genomic_DNA"/>
</dbReference>
<dbReference type="Gene3D" id="3.40.5.10">
    <property type="entry name" value="Ribosomal protein L9, N-terminal domain"/>
    <property type="match status" value="1"/>
</dbReference>
<sequence length="155" mass="17342">MSKKVIKVVLKENIRKLGKSNDLVEVSAGYARNFLVPNKMATIATSGILKQQKFYAAVKEEKLKVAKEDAKKIQQLLEGIEKFSVTKKTGDGQNIFGSVTEKEISQIIKNATNIDVEKQKIFLPEIKTVGIYNIEIKLLIELTANVQLQVLPELN</sequence>
<dbReference type="InterPro" id="IPR009027">
    <property type="entry name" value="Ribosomal_bL9/RNase_H1_N"/>
</dbReference>
<proteinExistence type="inferred from homology"/>
<evidence type="ECO:0000313" key="8">
    <source>
        <dbReference type="EMBL" id="AGV01106.1"/>
    </source>
</evidence>
<reference evidence="8" key="1">
    <citation type="journal article" date="2014" name="Sci. Rep.">
        <title>Minimally destructive sampling of type specimens of Pyropia (Bangiales, Rhodophyta) recovers complete plastid and mitochondrial genomes.</title>
        <authorList>
            <person name="Hughey J.R."/>
            <person name="Gabrielson P.W."/>
            <person name="Rohmer L."/>
            <person name="Tortolani J."/>
            <person name="Silva M."/>
            <person name="Miller K.A."/>
            <person name="Young J.D."/>
            <person name="Martell C."/>
            <person name="Ruediger E."/>
        </authorList>
    </citation>
    <scope>NUCLEOTIDE SEQUENCE</scope>
    <source>
        <strain evidence="8">LD 13037</strain>
    </source>
</reference>
<dbReference type="HAMAP" id="MF_00503">
    <property type="entry name" value="Ribosomal_bL9"/>
    <property type="match status" value="1"/>
</dbReference>
<keyword evidence="2" id="KW-0699">rRNA-binding</keyword>
<keyword evidence="3" id="KW-0694">RNA-binding</keyword>
<organism evidence="8">
    <name type="scientific">Pyropia perforata</name>
    <name type="common">Red alga</name>
    <name type="synonym">Porphyra perforata</name>
    <dbReference type="NCBI Taxonomy" id="182771"/>
    <lineage>
        <taxon>Eukaryota</taxon>
        <taxon>Rhodophyta</taxon>
        <taxon>Bangiophyceae</taxon>
        <taxon>Bangiales</taxon>
        <taxon>Bangiaceae</taxon>
        <taxon>Pyropia</taxon>
    </lineage>
</organism>
<dbReference type="EMBL" id="KJ776834">
    <property type="protein sequence ID" value="AIA20945.1"/>
    <property type="molecule type" value="Genomic_DNA"/>
</dbReference>
<dbReference type="GO" id="GO:0006412">
    <property type="term" value="P:translation"/>
    <property type="evidence" value="ECO:0007669"/>
    <property type="project" value="InterPro"/>
</dbReference>
<evidence type="ECO:0000256" key="3">
    <source>
        <dbReference type="ARBA" id="ARBA00022884"/>
    </source>
</evidence>
<dbReference type="GO" id="GO:0003735">
    <property type="term" value="F:structural constituent of ribosome"/>
    <property type="evidence" value="ECO:0007669"/>
    <property type="project" value="InterPro"/>
</dbReference>
<dbReference type="EMBL" id="KJ776827">
    <property type="protein sequence ID" value="AIA19482.1"/>
    <property type="molecule type" value="Genomic_DNA"/>
</dbReference>
<gene>
    <name evidence="8" type="primary">rpl9</name>
</gene>
<dbReference type="GO" id="GO:0005840">
    <property type="term" value="C:ribosome"/>
    <property type="evidence" value="ECO:0007669"/>
    <property type="project" value="UniProtKB-KW"/>
</dbReference>
<dbReference type="RefSeq" id="YP_009027617.1">
    <property type="nucleotide sequence ID" value="NC_024050.1"/>
</dbReference>
<accession>A0A023I8I6</accession>
<accession>A0A059STZ5</accession>
<dbReference type="NCBIfam" id="TIGR00158">
    <property type="entry name" value="L9"/>
    <property type="match status" value="1"/>
</dbReference>
<feature type="domain" description="Ribosomal protein L9" evidence="7">
    <location>
        <begin position="18"/>
        <end position="45"/>
    </location>
</feature>
<keyword evidence="5" id="KW-0687">Ribonucleoprotein</keyword>
<dbReference type="InterPro" id="IPR020069">
    <property type="entry name" value="Ribosomal_bL9_C"/>
</dbReference>
<dbReference type="GeneID" id="19221693"/>
<protein>
    <recommendedName>
        <fullName evidence="6">50S ribosomal protein L9, chloroplastic</fullName>
    </recommendedName>
</protein>
<dbReference type="GO" id="GO:0019843">
    <property type="term" value="F:rRNA binding"/>
    <property type="evidence" value="ECO:0007669"/>
    <property type="project" value="UniProtKB-KW"/>
</dbReference>
<dbReference type="Pfam" id="PF03948">
    <property type="entry name" value="Ribosomal_L9_C"/>
    <property type="match status" value="1"/>
</dbReference>
<evidence type="ECO:0000256" key="1">
    <source>
        <dbReference type="ARBA" id="ARBA00010605"/>
    </source>
</evidence>
<dbReference type="EMBL" id="KC904971">
    <property type="protein sequence ID" value="AGV01106.1"/>
    <property type="molecule type" value="Genomic_DNA"/>
</dbReference>
<dbReference type="SUPFAM" id="SSF55653">
    <property type="entry name" value="Ribosomal protein L9 C-domain"/>
    <property type="match status" value="1"/>
</dbReference>
<dbReference type="InterPro" id="IPR020594">
    <property type="entry name" value="Ribosomal_bL9_bac/chp"/>
</dbReference>
<keyword evidence="4 8" id="KW-0689">Ribosomal protein</keyword>
<dbReference type="Gene3D" id="3.10.430.100">
    <property type="entry name" value="Ribosomal protein L9, C-terminal domain"/>
    <property type="match status" value="1"/>
</dbReference>
<dbReference type="SUPFAM" id="SSF55658">
    <property type="entry name" value="L9 N-domain-like"/>
    <property type="match status" value="1"/>
</dbReference>
<comment type="similarity">
    <text evidence="1">Belongs to the bacterial ribosomal protein bL9 family.</text>
</comment>
<evidence type="ECO:0000256" key="5">
    <source>
        <dbReference type="ARBA" id="ARBA00023274"/>
    </source>
</evidence>
<keyword evidence="9" id="KW-0150">Chloroplast</keyword>
<dbReference type="AlphaFoldDB" id="A0A023I8I6"/>
<dbReference type="InterPro" id="IPR020070">
    <property type="entry name" value="Ribosomal_bL9_N"/>
</dbReference>